<evidence type="ECO:0000313" key="2">
    <source>
        <dbReference type="Proteomes" id="UP001358586"/>
    </source>
</evidence>
<comment type="caution">
    <text evidence="1">The sequence shown here is derived from an EMBL/GenBank/DDBJ whole genome shotgun (WGS) entry which is preliminary data.</text>
</comment>
<proteinExistence type="predicted"/>
<sequence length="190" mass="21230">MNSAISSSSSKIGNLKRFKNGSHNLQGKSSKLKVKAISHDFVAEAMTTFVDRIDSEGLISEENNFQGVSPGCASPKFVMVVRDYFVEFNIDVEAFLKTQVSGLKADRNISKIGLDCSQRIEAKGYAGGLCVIWINTFQIQIILNDPQFTLLFEETRGSRSFLVTFVYGYPDKQKCKTLWDRLDHIAQSIS</sequence>
<reference evidence="1 2" key="1">
    <citation type="submission" date="2023-03" db="EMBL/GenBank/DDBJ databases">
        <title>WGS of Gossypium arboreum.</title>
        <authorList>
            <person name="Yu D."/>
        </authorList>
    </citation>
    <scope>NUCLEOTIDE SEQUENCE [LARGE SCALE GENOMIC DNA]</scope>
    <source>
        <tissue evidence="1">Leaf</tissue>
    </source>
</reference>
<evidence type="ECO:0000313" key="1">
    <source>
        <dbReference type="EMBL" id="KAK5843024.1"/>
    </source>
</evidence>
<dbReference type="Proteomes" id="UP001358586">
    <property type="component" value="Chromosome 2"/>
</dbReference>
<accession>A0ABR0QUM6</accession>
<organism evidence="1 2">
    <name type="scientific">Gossypium arboreum</name>
    <name type="common">Tree cotton</name>
    <name type="synonym">Gossypium nanking</name>
    <dbReference type="NCBI Taxonomy" id="29729"/>
    <lineage>
        <taxon>Eukaryota</taxon>
        <taxon>Viridiplantae</taxon>
        <taxon>Streptophyta</taxon>
        <taxon>Embryophyta</taxon>
        <taxon>Tracheophyta</taxon>
        <taxon>Spermatophyta</taxon>
        <taxon>Magnoliopsida</taxon>
        <taxon>eudicotyledons</taxon>
        <taxon>Gunneridae</taxon>
        <taxon>Pentapetalae</taxon>
        <taxon>rosids</taxon>
        <taxon>malvids</taxon>
        <taxon>Malvales</taxon>
        <taxon>Malvaceae</taxon>
        <taxon>Malvoideae</taxon>
        <taxon>Gossypium</taxon>
    </lineage>
</organism>
<protein>
    <submittedName>
        <fullName evidence="1">Uncharacterized protein</fullName>
    </submittedName>
</protein>
<gene>
    <name evidence="1" type="ORF">PVK06_005451</name>
</gene>
<name>A0ABR0QUM6_GOSAR</name>
<dbReference type="EMBL" id="JARKNE010000002">
    <property type="protein sequence ID" value="KAK5843024.1"/>
    <property type="molecule type" value="Genomic_DNA"/>
</dbReference>
<keyword evidence="2" id="KW-1185">Reference proteome</keyword>